<dbReference type="GO" id="GO:0016747">
    <property type="term" value="F:acyltransferase activity, transferring groups other than amino-acyl groups"/>
    <property type="evidence" value="ECO:0007669"/>
    <property type="project" value="InterPro"/>
</dbReference>
<dbReference type="Gene3D" id="3.40.630.30">
    <property type="match status" value="1"/>
</dbReference>
<dbReference type="InterPro" id="IPR000182">
    <property type="entry name" value="GNAT_dom"/>
</dbReference>
<comment type="caution">
    <text evidence="2">The sequence shown here is derived from an EMBL/GenBank/DDBJ whole genome shotgun (WGS) entry which is preliminary data.</text>
</comment>
<dbReference type="Pfam" id="PF00583">
    <property type="entry name" value="Acetyltransf_1"/>
    <property type="match status" value="1"/>
</dbReference>
<dbReference type="SUPFAM" id="SSF55729">
    <property type="entry name" value="Acyl-CoA N-acyltransferases (Nat)"/>
    <property type="match status" value="1"/>
</dbReference>
<protein>
    <submittedName>
        <fullName evidence="2">UDP-4-amino-4, 6-dideoxy-N-acetyl-beta-L-altrosamine N-acetyltransferase</fullName>
    </submittedName>
</protein>
<dbReference type="OrthoDB" id="5330177at2"/>
<accession>A0A3D8JBD5</accession>
<dbReference type="NCBIfam" id="TIGR03585">
    <property type="entry name" value="PseH"/>
    <property type="match status" value="1"/>
</dbReference>
<reference evidence="2 3" key="1">
    <citation type="submission" date="2018-04" db="EMBL/GenBank/DDBJ databases">
        <title>Novel Campyloabacter and Helicobacter Species and Strains.</title>
        <authorList>
            <person name="Mannion A.J."/>
            <person name="Shen Z."/>
            <person name="Fox J.G."/>
        </authorList>
    </citation>
    <scope>NUCLEOTIDE SEQUENCE [LARGE SCALE GENOMIC DNA]</scope>
    <source>
        <strain evidence="2 3">MIT 04-9362</strain>
    </source>
</reference>
<keyword evidence="2" id="KW-0808">Transferase</keyword>
<dbReference type="AlphaFoldDB" id="A0A3D8JBD5"/>
<sequence>MIKEHFFIEDIEIINFVNLDRDDILEVFRLRNHPEISKWMFHKNFSLQEHFNFIETLKKDKTKFFYLLKQEGIILGVVSLVGVDFLDKKSYAGIYKNPIFSKVGDKILAILEIIAFERMQLKTIILEVFSHNYHAISCYERNGYIKCKQNSKEILIYEKHKL</sequence>
<evidence type="ECO:0000259" key="1">
    <source>
        <dbReference type="PROSITE" id="PS51186"/>
    </source>
</evidence>
<gene>
    <name evidence="2" type="primary">pseH</name>
    <name evidence="2" type="ORF">CQA57_00845</name>
</gene>
<evidence type="ECO:0000313" key="2">
    <source>
        <dbReference type="EMBL" id="RDU74630.1"/>
    </source>
</evidence>
<dbReference type="Proteomes" id="UP000256695">
    <property type="component" value="Unassembled WGS sequence"/>
</dbReference>
<feature type="domain" description="N-acetyltransferase" evidence="1">
    <location>
        <begin position="14"/>
        <end position="162"/>
    </location>
</feature>
<dbReference type="InterPro" id="IPR020036">
    <property type="entry name" value="PseH"/>
</dbReference>
<dbReference type="RefSeq" id="WP_115578339.1">
    <property type="nucleotide sequence ID" value="NZ_NXLX01000001.1"/>
</dbReference>
<proteinExistence type="predicted"/>
<dbReference type="InterPro" id="IPR016181">
    <property type="entry name" value="Acyl_CoA_acyltransferase"/>
</dbReference>
<keyword evidence="3" id="KW-1185">Reference proteome</keyword>
<dbReference type="PROSITE" id="PS51186">
    <property type="entry name" value="GNAT"/>
    <property type="match status" value="1"/>
</dbReference>
<name>A0A3D8JBD5_9HELI</name>
<dbReference type="EMBL" id="NXLX01000001">
    <property type="protein sequence ID" value="RDU74630.1"/>
    <property type="molecule type" value="Genomic_DNA"/>
</dbReference>
<organism evidence="2 3">
    <name type="scientific">Helicobacter anseris</name>
    <dbReference type="NCBI Taxonomy" id="375926"/>
    <lineage>
        <taxon>Bacteria</taxon>
        <taxon>Pseudomonadati</taxon>
        <taxon>Campylobacterota</taxon>
        <taxon>Epsilonproteobacteria</taxon>
        <taxon>Campylobacterales</taxon>
        <taxon>Helicobacteraceae</taxon>
        <taxon>Helicobacter</taxon>
    </lineage>
</organism>
<evidence type="ECO:0000313" key="3">
    <source>
        <dbReference type="Proteomes" id="UP000256695"/>
    </source>
</evidence>